<dbReference type="PaxDb" id="39947-A0A0P0V2Y4"/>
<accession>A0A0P0V2Y4</accession>
<dbReference type="Gramene" id="Os01t0369600-01">
    <property type="protein sequence ID" value="Os01t0369600-01"/>
    <property type="gene ID" value="Os01g0369600"/>
</dbReference>
<gene>
    <name evidence="1" type="ordered locus">Os01g0369600</name>
    <name evidence="1" type="ORF">OSNPB_010369600</name>
</gene>
<dbReference type="InParanoid" id="A0A0P0V2Y4"/>
<keyword evidence="2" id="KW-1185">Reference proteome</keyword>
<protein>
    <submittedName>
        <fullName evidence="1">Os01g0369600 protein</fullName>
    </submittedName>
</protein>
<proteinExistence type="predicted"/>
<evidence type="ECO:0000313" key="1">
    <source>
        <dbReference type="EMBL" id="BAS72166.1"/>
    </source>
</evidence>
<sequence>RLNLKEQWTDVLLHFITLHALRSTISHDR</sequence>
<name>A0A0P0V2Y4_ORYSJ</name>
<reference evidence="1 2" key="3">
    <citation type="journal article" date="2013" name="Rice">
        <title>Improvement of the Oryza sativa Nipponbare reference genome using next generation sequence and optical map data.</title>
        <authorList>
            <person name="Kawahara Y."/>
            <person name="de la Bastide M."/>
            <person name="Hamilton J.P."/>
            <person name="Kanamori H."/>
            <person name="McCombie W.R."/>
            <person name="Ouyang S."/>
            <person name="Schwartz D.C."/>
            <person name="Tanaka T."/>
            <person name="Wu J."/>
            <person name="Zhou S."/>
            <person name="Childs K.L."/>
            <person name="Davidson R.M."/>
            <person name="Lin H."/>
            <person name="Quesada-Ocampo L."/>
            <person name="Vaillancourt B."/>
            <person name="Sakai H."/>
            <person name="Lee S.S."/>
            <person name="Kim J."/>
            <person name="Numa H."/>
            <person name="Itoh T."/>
            <person name="Buell C.R."/>
            <person name="Matsumoto T."/>
        </authorList>
    </citation>
    <scope>NUCLEOTIDE SEQUENCE [LARGE SCALE GENOMIC DNA]</scope>
    <source>
        <strain evidence="2">cv. Nipponbare</strain>
    </source>
</reference>
<feature type="non-terminal residue" evidence="1">
    <location>
        <position position="1"/>
    </location>
</feature>
<dbReference type="AlphaFoldDB" id="A0A0P0V2Y4"/>
<organism evidence="1 2">
    <name type="scientific">Oryza sativa subsp. japonica</name>
    <name type="common">Rice</name>
    <dbReference type="NCBI Taxonomy" id="39947"/>
    <lineage>
        <taxon>Eukaryota</taxon>
        <taxon>Viridiplantae</taxon>
        <taxon>Streptophyta</taxon>
        <taxon>Embryophyta</taxon>
        <taxon>Tracheophyta</taxon>
        <taxon>Spermatophyta</taxon>
        <taxon>Magnoliopsida</taxon>
        <taxon>Liliopsida</taxon>
        <taxon>Poales</taxon>
        <taxon>Poaceae</taxon>
        <taxon>BOP clade</taxon>
        <taxon>Oryzoideae</taxon>
        <taxon>Oryzeae</taxon>
        <taxon>Oryzinae</taxon>
        <taxon>Oryza</taxon>
        <taxon>Oryza sativa</taxon>
    </lineage>
</organism>
<reference evidence="2" key="1">
    <citation type="journal article" date="2005" name="Nature">
        <title>The map-based sequence of the rice genome.</title>
        <authorList>
            <consortium name="International rice genome sequencing project (IRGSP)"/>
            <person name="Matsumoto T."/>
            <person name="Wu J."/>
            <person name="Kanamori H."/>
            <person name="Katayose Y."/>
            <person name="Fujisawa M."/>
            <person name="Namiki N."/>
            <person name="Mizuno H."/>
            <person name="Yamamoto K."/>
            <person name="Antonio B.A."/>
            <person name="Baba T."/>
            <person name="Sakata K."/>
            <person name="Nagamura Y."/>
            <person name="Aoki H."/>
            <person name="Arikawa K."/>
            <person name="Arita K."/>
            <person name="Bito T."/>
            <person name="Chiden Y."/>
            <person name="Fujitsuka N."/>
            <person name="Fukunaka R."/>
            <person name="Hamada M."/>
            <person name="Harada C."/>
            <person name="Hayashi A."/>
            <person name="Hijishita S."/>
            <person name="Honda M."/>
            <person name="Hosokawa S."/>
            <person name="Ichikawa Y."/>
            <person name="Idonuma A."/>
            <person name="Iijima M."/>
            <person name="Ikeda M."/>
            <person name="Ikeno M."/>
            <person name="Ito K."/>
            <person name="Ito S."/>
            <person name="Ito T."/>
            <person name="Ito Y."/>
            <person name="Ito Y."/>
            <person name="Iwabuchi A."/>
            <person name="Kamiya K."/>
            <person name="Karasawa W."/>
            <person name="Kurita K."/>
            <person name="Katagiri S."/>
            <person name="Kikuta A."/>
            <person name="Kobayashi H."/>
            <person name="Kobayashi N."/>
            <person name="Machita K."/>
            <person name="Maehara T."/>
            <person name="Masukawa M."/>
            <person name="Mizubayashi T."/>
            <person name="Mukai Y."/>
            <person name="Nagasaki H."/>
            <person name="Nagata Y."/>
            <person name="Naito S."/>
            <person name="Nakashima M."/>
            <person name="Nakama Y."/>
            <person name="Nakamichi Y."/>
            <person name="Nakamura M."/>
            <person name="Meguro A."/>
            <person name="Negishi M."/>
            <person name="Ohta I."/>
            <person name="Ohta T."/>
            <person name="Okamoto M."/>
            <person name="Ono N."/>
            <person name="Saji S."/>
            <person name="Sakaguchi M."/>
            <person name="Sakai K."/>
            <person name="Shibata M."/>
            <person name="Shimokawa T."/>
            <person name="Song J."/>
            <person name="Takazaki Y."/>
            <person name="Terasawa K."/>
            <person name="Tsugane M."/>
            <person name="Tsuji K."/>
            <person name="Ueda S."/>
            <person name="Waki K."/>
            <person name="Yamagata H."/>
            <person name="Yamamoto M."/>
            <person name="Yamamoto S."/>
            <person name="Yamane H."/>
            <person name="Yoshiki S."/>
            <person name="Yoshihara R."/>
            <person name="Yukawa K."/>
            <person name="Zhong H."/>
            <person name="Yano M."/>
            <person name="Yuan Q."/>
            <person name="Ouyang S."/>
            <person name="Liu J."/>
            <person name="Jones K.M."/>
            <person name="Gansberger K."/>
            <person name="Moffat K."/>
            <person name="Hill J."/>
            <person name="Bera J."/>
            <person name="Fadrosh D."/>
            <person name="Jin S."/>
            <person name="Johri S."/>
            <person name="Kim M."/>
            <person name="Overton L."/>
            <person name="Reardon M."/>
            <person name="Tsitrin T."/>
            <person name="Vuong H."/>
            <person name="Weaver B."/>
            <person name="Ciecko A."/>
            <person name="Tallon L."/>
            <person name="Jackson J."/>
            <person name="Pai G."/>
            <person name="Aken S.V."/>
            <person name="Utterback T."/>
            <person name="Reidmuller S."/>
            <person name="Feldblyum T."/>
            <person name="Hsiao J."/>
            <person name="Zismann V."/>
            <person name="Iobst S."/>
            <person name="de Vazeille A.R."/>
            <person name="Buell C.R."/>
            <person name="Ying K."/>
            <person name="Li Y."/>
            <person name="Lu T."/>
            <person name="Huang Y."/>
            <person name="Zhao Q."/>
            <person name="Feng Q."/>
            <person name="Zhang L."/>
            <person name="Zhu J."/>
            <person name="Weng Q."/>
            <person name="Mu J."/>
            <person name="Lu Y."/>
            <person name="Fan D."/>
            <person name="Liu Y."/>
            <person name="Guan J."/>
            <person name="Zhang Y."/>
            <person name="Yu S."/>
            <person name="Liu X."/>
            <person name="Zhang Y."/>
            <person name="Hong G."/>
            <person name="Han B."/>
            <person name="Choisne N."/>
            <person name="Demange N."/>
            <person name="Orjeda G."/>
            <person name="Samain S."/>
            <person name="Cattolico L."/>
            <person name="Pelletier E."/>
            <person name="Couloux A."/>
            <person name="Segurens B."/>
            <person name="Wincker P."/>
            <person name="D'Hont A."/>
            <person name="Scarpelli C."/>
            <person name="Weissenbach J."/>
            <person name="Salanoubat M."/>
            <person name="Quetier F."/>
            <person name="Yu Y."/>
            <person name="Kim H.R."/>
            <person name="Rambo T."/>
            <person name="Currie J."/>
            <person name="Collura K."/>
            <person name="Luo M."/>
            <person name="Yang T."/>
            <person name="Ammiraju J.S.S."/>
            <person name="Engler F."/>
            <person name="Soderlund C."/>
            <person name="Wing R.A."/>
            <person name="Palmer L.E."/>
            <person name="de la Bastide M."/>
            <person name="Spiegel L."/>
            <person name="Nascimento L."/>
            <person name="Zutavern T."/>
            <person name="O'Shaughnessy A."/>
            <person name="Dike S."/>
            <person name="Dedhia N."/>
            <person name="Preston R."/>
            <person name="Balija V."/>
            <person name="McCombie W.R."/>
            <person name="Chow T."/>
            <person name="Chen H."/>
            <person name="Chung M."/>
            <person name="Chen C."/>
            <person name="Shaw J."/>
            <person name="Wu H."/>
            <person name="Hsiao K."/>
            <person name="Chao Y."/>
            <person name="Chu M."/>
            <person name="Cheng C."/>
            <person name="Hour A."/>
            <person name="Lee P."/>
            <person name="Lin S."/>
            <person name="Lin Y."/>
            <person name="Liou J."/>
            <person name="Liu S."/>
            <person name="Hsing Y."/>
            <person name="Raghuvanshi S."/>
            <person name="Mohanty A."/>
            <person name="Bharti A.K."/>
            <person name="Gaur A."/>
            <person name="Gupta V."/>
            <person name="Kumar D."/>
            <person name="Ravi V."/>
            <person name="Vij S."/>
            <person name="Kapur A."/>
            <person name="Khurana P."/>
            <person name="Khurana P."/>
            <person name="Khurana J.P."/>
            <person name="Tyagi A.K."/>
            <person name="Gaikwad K."/>
            <person name="Singh A."/>
            <person name="Dalal V."/>
            <person name="Srivastava S."/>
            <person name="Dixit A."/>
            <person name="Pal A.K."/>
            <person name="Ghazi I.A."/>
            <person name="Yadav M."/>
            <person name="Pandit A."/>
            <person name="Bhargava A."/>
            <person name="Sureshbabu K."/>
            <person name="Batra K."/>
            <person name="Sharma T.R."/>
            <person name="Mohapatra T."/>
            <person name="Singh N.K."/>
            <person name="Messing J."/>
            <person name="Nelson A.B."/>
            <person name="Fuks G."/>
            <person name="Kavchok S."/>
            <person name="Keizer G."/>
            <person name="Linton E."/>
            <person name="Llaca V."/>
            <person name="Song R."/>
            <person name="Tanyolac B."/>
            <person name="Young S."/>
            <person name="Ho-Il K."/>
            <person name="Hahn J.H."/>
            <person name="Sangsakoo G."/>
            <person name="Vanavichit A."/>
            <person name="de Mattos Luiz.A.T."/>
            <person name="Zimmer P.D."/>
            <person name="Malone G."/>
            <person name="Dellagostin O."/>
            <person name="de Oliveira A.C."/>
            <person name="Bevan M."/>
            <person name="Bancroft I."/>
            <person name="Minx P."/>
            <person name="Cordum H."/>
            <person name="Wilson R."/>
            <person name="Cheng Z."/>
            <person name="Jin W."/>
            <person name="Jiang J."/>
            <person name="Leong S.A."/>
            <person name="Iwama H."/>
            <person name="Gojobori T."/>
            <person name="Itoh T."/>
            <person name="Niimura Y."/>
            <person name="Fujii Y."/>
            <person name="Habara T."/>
            <person name="Sakai H."/>
            <person name="Sato Y."/>
            <person name="Wilson G."/>
            <person name="Kumar K."/>
            <person name="McCouch S."/>
            <person name="Juretic N."/>
            <person name="Hoen D."/>
            <person name="Wright S."/>
            <person name="Bruskiewich R."/>
            <person name="Bureau T."/>
            <person name="Miyao A."/>
            <person name="Hirochika H."/>
            <person name="Nishikawa T."/>
            <person name="Kadowaki K."/>
            <person name="Sugiura M."/>
            <person name="Burr B."/>
            <person name="Sasaki T."/>
        </authorList>
    </citation>
    <scope>NUCLEOTIDE SEQUENCE [LARGE SCALE GENOMIC DNA]</scope>
    <source>
        <strain evidence="2">cv. Nipponbare</strain>
    </source>
</reference>
<reference evidence="1 2" key="2">
    <citation type="journal article" date="2013" name="Plant Cell Physiol.">
        <title>Rice Annotation Project Database (RAP-DB): an integrative and interactive database for rice genomics.</title>
        <authorList>
            <person name="Sakai H."/>
            <person name="Lee S.S."/>
            <person name="Tanaka T."/>
            <person name="Numa H."/>
            <person name="Kim J."/>
            <person name="Kawahara Y."/>
            <person name="Wakimoto H."/>
            <person name="Yang C.C."/>
            <person name="Iwamoto M."/>
            <person name="Abe T."/>
            <person name="Yamada Y."/>
            <person name="Muto A."/>
            <person name="Inokuchi H."/>
            <person name="Ikemura T."/>
            <person name="Matsumoto T."/>
            <person name="Sasaki T."/>
            <person name="Itoh T."/>
        </authorList>
    </citation>
    <scope>NUCLEOTIDE SEQUENCE [LARGE SCALE GENOMIC DNA]</scope>
    <source>
        <strain evidence="2">cv. Nipponbare</strain>
    </source>
</reference>
<dbReference type="EMBL" id="AP014957">
    <property type="protein sequence ID" value="BAS72166.1"/>
    <property type="molecule type" value="Genomic_DNA"/>
</dbReference>
<dbReference type="Proteomes" id="UP000059680">
    <property type="component" value="Chromosome 1"/>
</dbReference>
<evidence type="ECO:0000313" key="2">
    <source>
        <dbReference type="Proteomes" id="UP000059680"/>
    </source>
</evidence>